<gene>
    <name evidence="3" type="ORF">HNY73_016154</name>
</gene>
<sequence>MVALIFLLCLMIGGSTASECDGKECDDAILQEWEKINYRPNEADLNRLCPSTLEYFKCFAKNIKDCTGKEVEEFIESLEEFGKILAGSLWNARNIAVEICDEHSTLRRDYLANVDCYAGMIDEAESACWEKAKSETEAFLRKYHGAEDESVISGERVCLEEVYELACLAEKLEDTCSEAARRAFLNIHEKVNPSYSSACRIEDPLSLKRSFLDHLGLVGKKAELYRFVFERLVQSKCIMAYGKPCTNLEAFRLTLGLTGISGTVLYVLIIACGIPCTNFVAFIFTSDNINIVGMVIHLRTTFLLEQCAS</sequence>
<feature type="signal peptide" evidence="2">
    <location>
        <begin position="1"/>
        <end position="17"/>
    </location>
</feature>
<dbReference type="EMBL" id="JABXBU010002227">
    <property type="protein sequence ID" value="KAF8773495.1"/>
    <property type="molecule type" value="Genomic_DNA"/>
</dbReference>
<keyword evidence="1" id="KW-0472">Membrane</keyword>
<dbReference type="AlphaFoldDB" id="A0A8T0ELU1"/>
<evidence type="ECO:0000313" key="4">
    <source>
        <dbReference type="Proteomes" id="UP000807504"/>
    </source>
</evidence>
<keyword evidence="4" id="KW-1185">Reference proteome</keyword>
<keyword evidence="2" id="KW-0732">Signal</keyword>
<comment type="caution">
    <text evidence="3">The sequence shown here is derived from an EMBL/GenBank/DDBJ whole genome shotgun (WGS) entry which is preliminary data.</text>
</comment>
<proteinExistence type="predicted"/>
<reference evidence="3" key="2">
    <citation type="submission" date="2020-06" db="EMBL/GenBank/DDBJ databases">
        <authorList>
            <person name="Sheffer M."/>
        </authorList>
    </citation>
    <scope>NUCLEOTIDE SEQUENCE</scope>
</reference>
<feature type="transmembrane region" description="Helical" evidence="1">
    <location>
        <begin position="264"/>
        <end position="284"/>
    </location>
</feature>
<organism evidence="3 4">
    <name type="scientific">Argiope bruennichi</name>
    <name type="common">Wasp spider</name>
    <name type="synonym">Aranea bruennichi</name>
    <dbReference type="NCBI Taxonomy" id="94029"/>
    <lineage>
        <taxon>Eukaryota</taxon>
        <taxon>Metazoa</taxon>
        <taxon>Ecdysozoa</taxon>
        <taxon>Arthropoda</taxon>
        <taxon>Chelicerata</taxon>
        <taxon>Arachnida</taxon>
        <taxon>Araneae</taxon>
        <taxon>Araneomorphae</taxon>
        <taxon>Entelegynae</taxon>
        <taxon>Araneoidea</taxon>
        <taxon>Araneidae</taxon>
        <taxon>Argiope</taxon>
    </lineage>
</organism>
<reference evidence="3" key="1">
    <citation type="journal article" date="2020" name="bioRxiv">
        <title>Chromosome-level reference genome of the European wasp spider Argiope bruennichi: a resource for studies on range expansion and evolutionary adaptation.</title>
        <authorList>
            <person name="Sheffer M.M."/>
            <person name="Hoppe A."/>
            <person name="Krehenwinkel H."/>
            <person name="Uhl G."/>
            <person name="Kuss A.W."/>
            <person name="Jensen L."/>
            <person name="Jensen C."/>
            <person name="Gillespie R.G."/>
            <person name="Hoff K.J."/>
            <person name="Prost S."/>
        </authorList>
    </citation>
    <scope>NUCLEOTIDE SEQUENCE</scope>
</reference>
<accession>A0A8T0ELU1</accession>
<evidence type="ECO:0000256" key="1">
    <source>
        <dbReference type="SAM" id="Phobius"/>
    </source>
</evidence>
<keyword evidence="1" id="KW-1133">Transmembrane helix</keyword>
<protein>
    <submittedName>
        <fullName evidence="3">Uncharacterized protein</fullName>
    </submittedName>
</protein>
<evidence type="ECO:0000313" key="3">
    <source>
        <dbReference type="EMBL" id="KAF8773495.1"/>
    </source>
</evidence>
<feature type="chain" id="PRO_5035744560" evidence="2">
    <location>
        <begin position="18"/>
        <end position="309"/>
    </location>
</feature>
<dbReference type="Proteomes" id="UP000807504">
    <property type="component" value="Unassembled WGS sequence"/>
</dbReference>
<keyword evidence="1" id="KW-0812">Transmembrane</keyword>
<name>A0A8T0ELU1_ARGBR</name>
<evidence type="ECO:0000256" key="2">
    <source>
        <dbReference type="SAM" id="SignalP"/>
    </source>
</evidence>